<dbReference type="HOGENOM" id="CLU_010194_3_0_1"/>
<comment type="function">
    <text evidence="10">Catalyzes the reduction of 3'-oxosphinganine (3-ketodihydrosphingosine/KDS) to sphinganine (dihydrosphingosine/DHS), the second step of de novo sphingolipid biosynthesis.</text>
</comment>
<comment type="pathway">
    <text evidence="3">Sphingolipid metabolism.</text>
</comment>
<evidence type="ECO:0000256" key="11">
    <source>
        <dbReference type="ARBA" id="ARBA00048930"/>
    </source>
</evidence>
<keyword evidence="4" id="KW-0256">Endoplasmic reticulum</keyword>
<keyword evidence="14" id="KW-1185">Reference proteome</keyword>
<comment type="pathway">
    <text evidence="2">Lipid metabolism; sphingolipid metabolism.</text>
</comment>
<comment type="subcellular location">
    <subcellularLocation>
        <location evidence="1">Endoplasmic reticulum</location>
    </subcellularLocation>
</comment>
<dbReference type="InterPro" id="IPR036291">
    <property type="entry name" value="NAD(P)-bd_dom_sf"/>
</dbReference>
<evidence type="ECO:0000313" key="13">
    <source>
        <dbReference type="EMBL" id="EJU06024.1"/>
    </source>
</evidence>
<evidence type="ECO:0000256" key="10">
    <source>
        <dbReference type="ARBA" id="ARBA00044737"/>
    </source>
</evidence>
<evidence type="ECO:0000256" key="4">
    <source>
        <dbReference type="ARBA" id="ARBA00022824"/>
    </source>
</evidence>
<dbReference type="AlphaFoldDB" id="M5GAV0"/>
<dbReference type="EMBL" id="JH795855">
    <property type="protein sequence ID" value="EJU06024.1"/>
    <property type="molecule type" value="Genomic_DNA"/>
</dbReference>
<dbReference type="STRING" id="1858805.M5GAV0"/>
<dbReference type="Proteomes" id="UP000030653">
    <property type="component" value="Unassembled WGS sequence"/>
</dbReference>
<reference evidence="13 14" key="1">
    <citation type="journal article" date="2012" name="Science">
        <title>The Paleozoic origin of enzymatic lignin decomposition reconstructed from 31 fungal genomes.</title>
        <authorList>
            <person name="Floudas D."/>
            <person name="Binder M."/>
            <person name="Riley R."/>
            <person name="Barry K."/>
            <person name="Blanchette R.A."/>
            <person name="Henrissat B."/>
            <person name="Martinez A.T."/>
            <person name="Otillar R."/>
            <person name="Spatafora J.W."/>
            <person name="Yadav J.S."/>
            <person name="Aerts A."/>
            <person name="Benoit I."/>
            <person name="Boyd A."/>
            <person name="Carlson A."/>
            <person name="Copeland A."/>
            <person name="Coutinho P.M."/>
            <person name="de Vries R.P."/>
            <person name="Ferreira P."/>
            <person name="Findley K."/>
            <person name="Foster B."/>
            <person name="Gaskell J."/>
            <person name="Glotzer D."/>
            <person name="Gorecki P."/>
            <person name="Heitman J."/>
            <person name="Hesse C."/>
            <person name="Hori C."/>
            <person name="Igarashi K."/>
            <person name="Jurgens J.A."/>
            <person name="Kallen N."/>
            <person name="Kersten P."/>
            <person name="Kohler A."/>
            <person name="Kuees U."/>
            <person name="Kumar T.K.A."/>
            <person name="Kuo A."/>
            <person name="LaButti K."/>
            <person name="Larrondo L.F."/>
            <person name="Lindquist E."/>
            <person name="Ling A."/>
            <person name="Lombard V."/>
            <person name="Lucas S."/>
            <person name="Lundell T."/>
            <person name="Martin R."/>
            <person name="McLaughlin D.J."/>
            <person name="Morgenstern I."/>
            <person name="Morin E."/>
            <person name="Murat C."/>
            <person name="Nagy L.G."/>
            <person name="Nolan M."/>
            <person name="Ohm R.A."/>
            <person name="Patyshakuliyeva A."/>
            <person name="Rokas A."/>
            <person name="Ruiz-Duenas F.J."/>
            <person name="Sabat G."/>
            <person name="Salamov A."/>
            <person name="Samejima M."/>
            <person name="Schmutz J."/>
            <person name="Slot J.C."/>
            <person name="St John F."/>
            <person name="Stenlid J."/>
            <person name="Sun H."/>
            <person name="Sun S."/>
            <person name="Syed K."/>
            <person name="Tsang A."/>
            <person name="Wiebenga A."/>
            <person name="Young D."/>
            <person name="Pisabarro A."/>
            <person name="Eastwood D.C."/>
            <person name="Martin F."/>
            <person name="Cullen D."/>
            <person name="Grigoriev I.V."/>
            <person name="Hibbett D.S."/>
        </authorList>
    </citation>
    <scope>NUCLEOTIDE SEQUENCE [LARGE SCALE GENOMIC DNA]</scope>
    <source>
        <strain evidence="13 14">DJM-731 SS1</strain>
    </source>
</reference>
<keyword evidence="8" id="KW-0443">Lipid metabolism</keyword>
<dbReference type="CDD" id="cd08939">
    <property type="entry name" value="KDSR-like_SDR_c"/>
    <property type="match status" value="1"/>
</dbReference>
<accession>M5GAV0</accession>
<dbReference type="Pfam" id="PF00106">
    <property type="entry name" value="adh_short"/>
    <property type="match status" value="1"/>
</dbReference>
<evidence type="ECO:0000256" key="5">
    <source>
        <dbReference type="ARBA" id="ARBA00022857"/>
    </source>
</evidence>
<dbReference type="GO" id="GO:0047560">
    <property type="term" value="F:3-dehydrosphinganine reductase activity"/>
    <property type="evidence" value="ECO:0007669"/>
    <property type="project" value="UniProtKB-EC"/>
</dbReference>
<evidence type="ECO:0000256" key="2">
    <source>
        <dbReference type="ARBA" id="ARBA00004760"/>
    </source>
</evidence>
<evidence type="ECO:0000256" key="6">
    <source>
        <dbReference type="ARBA" id="ARBA00022919"/>
    </source>
</evidence>
<protein>
    <recommendedName>
        <fullName evidence="9">3-dehydrosphinganine reductase</fullName>
        <ecNumber evidence="9">1.1.1.102</ecNumber>
    </recommendedName>
</protein>
<dbReference type="EC" id="1.1.1.102" evidence="9"/>
<dbReference type="InterPro" id="IPR002347">
    <property type="entry name" value="SDR_fam"/>
</dbReference>
<dbReference type="OrthoDB" id="10267115at2759"/>
<proteinExistence type="predicted"/>
<evidence type="ECO:0000256" key="3">
    <source>
        <dbReference type="ARBA" id="ARBA00004991"/>
    </source>
</evidence>
<dbReference type="GO" id="GO:0005789">
    <property type="term" value="C:endoplasmic reticulum membrane"/>
    <property type="evidence" value="ECO:0007669"/>
    <property type="project" value="TreeGrafter"/>
</dbReference>
<evidence type="ECO:0000256" key="9">
    <source>
        <dbReference type="ARBA" id="ARBA00026112"/>
    </source>
</evidence>
<dbReference type="GeneID" id="63690698"/>
<keyword evidence="12" id="KW-0472">Membrane</keyword>
<evidence type="ECO:0000256" key="1">
    <source>
        <dbReference type="ARBA" id="ARBA00004240"/>
    </source>
</evidence>
<dbReference type="RefSeq" id="XP_040632918.1">
    <property type="nucleotide sequence ID" value="XM_040775636.1"/>
</dbReference>
<evidence type="ECO:0000313" key="14">
    <source>
        <dbReference type="Proteomes" id="UP000030653"/>
    </source>
</evidence>
<keyword evidence="7" id="KW-0560">Oxidoreductase</keyword>
<dbReference type="Gene3D" id="3.40.50.720">
    <property type="entry name" value="NAD(P)-binding Rossmann-like Domain"/>
    <property type="match status" value="1"/>
</dbReference>
<gene>
    <name evidence="13" type="ORF">DACRYDRAFT_60549</name>
</gene>
<evidence type="ECO:0000256" key="7">
    <source>
        <dbReference type="ARBA" id="ARBA00023002"/>
    </source>
</evidence>
<name>M5GAV0_DACPD</name>
<dbReference type="OMA" id="YAGAHPN"/>
<keyword evidence="6" id="KW-0746">Sphingolipid metabolism</keyword>
<keyword evidence="5" id="KW-0521">NADP</keyword>
<dbReference type="PANTHER" id="PTHR43550:SF3">
    <property type="entry name" value="3-KETODIHYDROSPHINGOSINE REDUCTASE"/>
    <property type="match status" value="1"/>
</dbReference>
<keyword evidence="12" id="KW-0812">Transmembrane</keyword>
<keyword evidence="12" id="KW-1133">Transmembrane helix</keyword>
<dbReference type="GO" id="GO:0006666">
    <property type="term" value="P:3-keto-sphinganine metabolic process"/>
    <property type="evidence" value="ECO:0007669"/>
    <property type="project" value="InterPro"/>
</dbReference>
<dbReference type="PRINTS" id="PR00081">
    <property type="entry name" value="GDHRDH"/>
</dbReference>
<dbReference type="FunFam" id="3.40.50.720:FF:000468">
    <property type="entry name" value="Short-chain dehydrogenase, putative"/>
    <property type="match status" value="1"/>
</dbReference>
<feature type="transmembrane region" description="Helical" evidence="12">
    <location>
        <begin position="147"/>
        <end position="165"/>
    </location>
</feature>
<comment type="catalytic activity">
    <reaction evidence="11">
        <text>sphinganine + NADP(+) = 3-oxosphinganine + NADPH + H(+)</text>
        <dbReference type="Rhea" id="RHEA:22640"/>
        <dbReference type="ChEBI" id="CHEBI:15378"/>
        <dbReference type="ChEBI" id="CHEBI:57783"/>
        <dbReference type="ChEBI" id="CHEBI:57817"/>
        <dbReference type="ChEBI" id="CHEBI:58299"/>
        <dbReference type="ChEBI" id="CHEBI:58349"/>
        <dbReference type="EC" id="1.1.1.102"/>
    </reaction>
    <physiologicalReaction direction="right-to-left" evidence="11">
        <dbReference type="Rhea" id="RHEA:22642"/>
    </physiologicalReaction>
</comment>
<dbReference type="InterPro" id="IPR045022">
    <property type="entry name" value="KDSR-like"/>
</dbReference>
<organism evidence="13 14">
    <name type="scientific">Dacryopinax primogenitus (strain DJM 731)</name>
    <name type="common">Brown rot fungus</name>
    <dbReference type="NCBI Taxonomy" id="1858805"/>
    <lineage>
        <taxon>Eukaryota</taxon>
        <taxon>Fungi</taxon>
        <taxon>Dikarya</taxon>
        <taxon>Basidiomycota</taxon>
        <taxon>Agaricomycotina</taxon>
        <taxon>Dacrymycetes</taxon>
        <taxon>Dacrymycetales</taxon>
        <taxon>Dacrymycetaceae</taxon>
        <taxon>Dacryopinax</taxon>
    </lineage>
</organism>
<dbReference type="SUPFAM" id="SSF51735">
    <property type="entry name" value="NAD(P)-binding Rossmann-fold domains"/>
    <property type="match status" value="1"/>
</dbReference>
<dbReference type="GO" id="GO:0030148">
    <property type="term" value="P:sphingolipid biosynthetic process"/>
    <property type="evidence" value="ECO:0007669"/>
    <property type="project" value="InterPro"/>
</dbReference>
<dbReference type="PANTHER" id="PTHR43550">
    <property type="entry name" value="3-KETODIHYDROSPHINGOSINE REDUCTASE"/>
    <property type="match status" value="1"/>
</dbReference>
<evidence type="ECO:0000256" key="12">
    <source>
        <dbReference type="SAM" id="Phobius"/>
    </source>
</evidence>
<sequence length="313" mass="34136">MGQKWTPKGKHCYLTGASQGLGLCAALQLVKDGANVSIVARDQGKLDVALKKMEAARVSPSQKLAAYSHDISTAAGAQAALEAVCTPFAGQAPDAVFLCAGNARPLYFVEAKEEDFKSQIGTLYFTALWSAWAVAKLMVCQKVKGKIVFVSSTLGLMSFVGYAPYAPMKFAIRGLADTLRSEFQLYGISVHIYFPAGMFTPGYEEENKVKPAITKKIEEQDKACQPEEAAAVLIKGVKNGTYSIAGDFNTMVFRATTQSSSPFGNIFVKFAFEVIGWFGVPIWRWGVDADVRKYAPEHEAYLKQKGFFENEGK</sequence>
<evidence type="ECO:0000256" key="8">
    <source>
        <dbReference type="ARBA" id="ARBA00023098"/>
    </source>
</evidence>